<dbReference type="Proteomes" id="UP000029644">
    <property type="component" value="Unassembled WGS sequence"/>
</dbReference>
<comment type="caution">
    <text evidence="1">The sequence shown here is derived from an EMBL/GenBank/DDBJ whole genome shotgun (WGS) entry which is preliminary data.</text>
</comment>
<dbReference type="Pfam" id="PF13715">
    <property type="entry name" value="CarbopepD_reg_2"/>
    <property type="match status" value="1"/>
</dbReference>
<organism evidence="1 2">
    <name type="scientific">Algibacter lectus</name>
    <dbReference type="NCBI Taxonomy" id="221126"/>
    <lineage>
        <taxon>Bacteria</taxon>
        <taxon>Pseudomonadati</taxon>
        <taxon>Bacteroidota</taxon>
        <taxon>Flavobacteriia</taxon>
        <taxon>Flavobacteriales</taxon>
        <taxon>Flavobacteriaceae</taxon>
        <taxon>Algibacter</taxon>
    </lineage>
</organism>
<protein>
    <recommendedName>
        <fullName evidence="3">TonB-dependent receptor</fullName>
    </recommendedName>
</protein>
<dbReference type="AlphaFoldDB" id="A0A090VGQ9"/>
<reference evidence="1 2" key="1">
    <citation type="journal article" date="2014" name="Genome Announc.">
        <title>Draft Genome Sequences of Marine Flavobacterium Algibacter lectus Strains SS8 and NR4.</title>
        <authorList>
            <person name="Takatani N."/>
            <person name="Nakanishi M."/>
            <person name="Meirelles P."/>
            <person name="Mino S."/>
            <person name="Suda W."/>
            <person name="Oshima K."/>
            <person name="Hattori M."/>
            <person name="Ohkuma M."/>
            <person name="Hosokawa M."/>
            <person name="Miyashita K."/>
            <person name="Thompson F.L."/>
            <person name="Niwa A."/>
            <person name="Sawabe T."/>
            <person name="Sawabe T."/>
        </authorList>
    </citation>
    <scope>NUCLEOTIDE SEQUENCE [LARGE SCALE GENOMIC DNA]</scope>
    <source>
        <strain evidence="1 2">JCM 19300</strain>
    </source>
</reference>
<sequence length="246" mass="28100">MPYRKTLLFFLLPATMISQNITGKIYDSESTVKGAKIFNKTKNTTAYSDANGSFNLPAALNDTITISSLFHTTKTLKVDTFHVENELVIELTKQVNQLPEVLLADKQNDLKTFETNSDLGAVLAYDLKNNTETWYKNMPKSGIDFVQVSKLIGKLLKLKKKKPVEITTINHKTFDSLFATHKFFNAELLANQLEIPEGYAPLFFDYCEEQYVNSDLLLEKNEFMLLDKLLNCSRDFRELLKTTETD</sequence>
<evidence type="ECO:0000313" key="1">
    <source>
        <dbReference type="EMBL" id="GAL63950.1"/>
    </source>
</evidence>
<dbReference type="EMBL" id="BBNQ01000015">
    <property type="protein sequence ID" value="GAL63950.1"/>
    <property type="molecule type" value="Genomic_DNA"/>
</dbReference>
<dbReference type="SUPFAM" id="SSF49464">
    <property type="entry name" value="Carboxypeptidase regulatory domain-like"/>
    <property type="match status" value="1"/>
</dbReference>
<dbReference type="InterPro" id="IPR008969">
    <property type="entry name" value="CarboxyPept-like_regulatory"/>
</dbReference>
<proteinExistence type="predicted"/>
<accession>A0A090VGQ9</accession>
<evidence type="ECO:0000313" key="2">
    <source>
        <dbReference type="Proteomes" id="UP000029644"/>
    </source>
</evidence>
<name>A0A090VGQ9_9FLAO</name>
<dbReference type="OrthoDB" id="1422163at2"/>
<evidence type="ECO:0008006" key="3">
    <source>
        <dbReference type="Google" id="ProtNLM"/>
    </source>
</evidence>
<gene>
    <name evidence="1" type="ORF">JCM19300_3153</name>
</gene>
<dbReference type="RefSeq" id="WP_042505803.1">
    <property type="nucleotide sequence ID" value="NZ_BBNQ01000015.1"/>
</dbReference>